<dbReference type="Proteomes" id="UP000075230">
    <property type="component" value="Unassembled WGS sequence"/>
</dbReference>
<name>A0A146FJE4_ASPKA</name>
<evidence type="ECO:0000313" key="1">
    <source>
        <dbReference type="EMBL" id="GAT26284.1"/>
    </source>
</evidence>
<sequence>MAHVPSSESPDPVICVISADNSQSEGKDPVPCLTPGQWAFHGAMPCPADPGSAASPLAPSGYRTTLHLGFLTGRPVWPLSAQENAS</sequence>
<accession>A0A146FJE4</accession>
<reference evidence="2" key="2">
    <citation type="submission" date="2016-02" db="EMBL/GenBank/DDBJ databases">
        <title>Genome sequencing of Aspergillus luchuensis NBRC 4314.</title>
        <authorList>
            <person name="Yamada O."/>
        </authorList>
    </citation>
    <scope>NUCLEOTIDE SEQUENCE [LARGE SCALE GENOMIC DNA]</scope>
    <source>
        <strain evidence="2">RIB 2604</strain>
    </source>
</reference>
<dbReference type="EMBL" id="BCWF01000020">
    <property type="protein sequence ID" value="GAT26284.1"/>
    <property type="molecule type" value="Genomic_DNA"/>
</dbReference>
<organism evidence="1 2">
    <name type="scientific">Aspergillus kawachii</name>
    <name type="common">White koji mold</name>
    <name type="synonym">Aspergillus awamori var. kawachi</name>
    <dbReference type="NCBI Taxonomy" id="1069201"/>
    <lineage>
        <taxon>Eukaryota</taxon>
        <taxon>Fungi</taxon>
        <taxon>Dikarya</taxon>
        <taxon>Ascomycota</taxon>
        <taxon>Pezizomycotina</taxon>
        <taxon>Eurotiomycetes</taxon>
        <taxon>Eurotiomycetidae</taxon>
        <taxon>Eurotiales</taxon>
        <taxon>Aspergillaceae</taxon>
        <taxon>Aspergillus</taxon>
        <taxon>Aspergillus subgen. Circumdati</taxon>
    </lineage>
</organism>
<evidence type="ECO:0000313" key="2">
    <source>
        <dbReference type="Proteomes" id="UP000075230"/>
    </source>
</evidence>
<protein>
    <submittedName>
        <fullName evidence="1">Voltage-gated chloride channel</fullName>
    </submittedName>
</protein>
<reference evidence="1 2" key="1">
    <citation type="journal article" date="2016" name="DNA Res.">
        <title>Genome sequence of Aspergillus luchuensis NBRC 4314.</title>
        <authorList>
            <person name="Yamada O."/>
            <person name="Machida M."/>
            <person name="Hosoyama A."/>
            <person name="Goto M."/>
            <person name="Takahashi T."/>
            <person name="Futagami T."/>
            <person name="Yamagata Y."/>
            <person name="Takeuchi M."/>
            <person name="Kobayashi T."/>
            <person name="Koike H."/>
            <person name="Abe K."/>
            <person name="Asai K."/>
            <person name="Arita M."/>
            <person name="Fujita N."/>
            <person name="Fukuda K."/>
            <person name="Higa K."/>
            <person name="Horikawa H."/>
            <person name="Ishikawa T."/>
            <person name="Jinno K."/>
            <person name="Kato Y."/>
            <person name="Kirimura K."/>
            <person name="Mizutani O."/>
            <person name="Nakasone K."/>
            <person name="Sano M."/>
            <person name="Shiraishi Y."/>
            <person name="Tsukahara M."/>
            <person name="Gomi K."/>
        </authorList>
    </citation>
    <scope>NUCLEOTIDE SEQUENCE [LARGE SCALE GENOMIC DNA]</scope>
    <source>
        <strain evidence="1 2">RIB 2604</strain>
    </source>
</reference>
<comment type="caution">
    <text evidence="1">The sequence shown here is derived from an EMBL/GenBank/DDBJ whole genome shotgun (WGS) entry which is preliminary data.</text>
</comment>
<dbReference type="AlphaFoldDB" id="A0A146FJE4"/>
<proteinExistence type="predicted"/>
<gene>
    <name evidence="1" type="ORF">RIB2604_02008660</name>
</gene>